<feature type="domain" description="Sulfatase N-terminal" evidence="6">
    <location>
        <begin position="23"/>
        <end position="383"/>
    </location>
</feature>
<keyword evidence="3" id="KW-0378">Hydrolase</keyword>
<dbReference type="PROSITE" id="PS00523">
    <property type="entry name" value="SULFATASE_1"/>
    <property type="match status" value="1"/>
</dbReference>
<dbReference type="PANTHER" id="PTHR42693">
    <property type="entry name" value="ARYLSULFATASE FAMILY MEMBER"/>
    <property type="match status" value="1"/>
</dbReference>
<organism evidence="7 8">
    <name type="scientific">Novipirellula rosea</name>
    <dbReference type="NCBI Taxonomy" id="1031540"/>
    <lineage>
        <taxon>Bacteria</taxon>
        <taxon>Pseudomonadati</taxon>
        <taxon>Planctomycetota</taxon>
        <taxon>Planctomycetia</taxon>
        <taxon>Pirellulales</taxon>
        <taxon>Pirellulaceae</taxon>
        <taxon>Novipirellula</taxon>
    </lineage>
</organism>
<dbReference type="InterPro" id="IPR024607">
    <property type="entry name" value="Sulfatase_CS"/>
</dbReference>
<dbReference type="EMBL" id="BAABGA010000035">
    <property type="protein sequence ID" value="GAA4454798.1"/>
    <property type="molecule type" value="Genomic_DNA"/>
</dbReference>
<accession>A0ABP8MTX4</accession>
<dbReference type="Proteomes" id="UP001500840">
    <property type="component" value="Unassembled WGS sequence"/>
</dbReference>
<feature type="chain" id="PRO_5045552939" evidence="5">
    <location>
        <begin position="21"/>
        <end position="504"/>
    </location>
</feature>
<evidence type="ECO:0000313" key="8">
    <source>
        <dbReference type="Proteomes" id="UP001500840"/>
    </source>
</evidence>
<feature type="signal peptide" evidence="5">
    <location>
        <begin position="1"/>
        <end position="20"/>
    </location>
</feature>
<dbReference type="InterPro" id="IPR000917">
    <property type="entry name" value="Sulfatase_N"/>
</dbReference>
<dbReference type="InterPro" id="IPR017850">
    <property type="entry name" value="Alkaline_phosphatase_core_sf"/>
</dbReference>
<gene>
    <name evidence="7" type="ORF">GCM10023156_27800</name>
</gene>
<comment type="similarity">
    <text evidence="1">Belongs to the sulfatase family.</text>
</comment>
<keyword evidence="5" id="KW-0732">Signal</keyword>
<evidence type="ECO:0000313" key="7">
    <source>
        <dbReference type="EMBL" id="GAA4454798.1"/>
    </source>
</evidence>
<dbReference type="InterPro" id="IPR050738">
    <property type="entry name" value="Sulfatase"/>
</dbReference>
<dbReference type="PROSITE" id="PS00149">
    <property type="entry name" value="SULFATASE_2"/>
    <property type="match status" value="1"/>
</dbReference>
<evidence type="ECO:0000256" key="1">
    <source>
        <dbReference type="ARBA" id="ARBA00008779"/>
    </source>
</evidence>
<keyword evidence="2" id="KW-0479">Metal-binding</keyword>
<dbReference type="SUPFAM" id="SSF53649">
    <property type="entry name" value="Alkaline phosphatase-like"/>
    <property type="match status" value="1"/>
</dbReference>
<comment type="caution">
    <text evidence="7">The sequence shown here is derived from an EMBL/GenBank/DDBJ whole genome shotgun (WGS) entry which is preliminary data.</text>
</comment>
<reference evidence="8" key="1">
    <citation type="journal article" date="2019" name="Int. J. Syst. Evol. Microbiol.">
        <title>The Global Catalogue of Microorganisms (GCM) 10K type strain sequencing project: providing services to taxonomists for standard genome sequencing and annotation.</title>
        <authorList>
            <consortium name="The Broad Institute Genomics Platform"/>
            <consortium name="The Broad Institute Genome Sequencing Center for Infectious Disease"/>
            <person name="Wu L."/>
            <person name="Ma J."/>
        </authorList>
    </citation>
    <scope>NUCLEOTIDE SEQUENCE [LARGE SCALE GENOMIC DNA]</scope>
    <source>
        <strain evidence="8">JCM 17759</strain>
    </source>
</reference>
<evidence type="ECO:0000256" key="5">
    <source>
        <dbReference type="SAM" id="SignalP"/>
    </source>
</evidence>
<dbReference type="Gene3D" id="3.30.1120.10">
    <property type="match status" value="1"/>
</dbReference>
<evidence type="ECO:0000259" key="6">
    <source>
        <dbReference type="Pfam" id="PF00884"/>
    </source>
</evidence>
<evidence type="ECO:0000256" key="4">
    <source>
        <dbReference type="ARBA" id="ARBA00022837"/>
    </source>
</evidence>
<protein>
    <submittedName>
        <fullName evidence="7">Arylsulfatase</fullName>
    </submittedName>
</protein>
<dbReference type="Gene3D" id="3.40.720.10">
    <property type="entry name" value="Alkaline Phosphatase, subunit A"/>
    <property type="match status" value="1"/>
</dbReference>
<evidence type="ECO:0000256" key="3">
    <source>
        <dbReference type="ARBA" id="ARBA00022801"/>
    </source>
</evidence>
<dbReference type="Pfam" id="PF00884">
    <property type="entry name" value="Sulfatase"/>
    <property type="match status" value="1"/>
</dbReference>
<proteinExistence type="inferred from homology"/>
<name>A0ABP8MTX4_9BACT</name>
<dbReference type="PANTHER" id="PTHR42693:SF53">
    <property type="entry name" value="ENDO-4-O-SULFATASE"/>
    <property type="match status" value="1"/>
</dbReference>
<keyword evidence="8" id="KW-1185">Reference proteome</keyword>
<sequence>MRYAALLFATIIALHGAAMAEKPNVLILYADDLGFGDLRCNNPDSKIPTPNLSQLANAGMRFTDGHSSSGICTPSRYALLTGRHHWRDFHGIVNAFGDSVFAPERLTLAEMLQQVGYDTAAIGKWHLGWNWDAIRKPDAVSEKQGRNKVWGPEDFDWDKPIPDGPLAHGFSSYFGDTVINFPPYCWIENDHVVKAPDTMMDTSKWKPIKEGNWECRPGPMASDWDPYQNIPTITQRGVDFLKSRKQSDKPFFLYFAFPSPHAPIIPNDQFDGKSGAGPYGDFVYETDDAIGRLLTALDESGQADNTLVIFTADNGPEKYAYARDQKFDHWSSKPFRGLKRDLYEGGHHVPLLIRWPGTVQAGSTNETLVSQIDIMATIADVVDFALPDDAAEDSHNLMPLLTGSSTPVRTTHVHNTHANQYAIRHNDWLLVDTKSGYVSGRNKQWESKHGYPADDNGPVELYDLSKDIGQRNNVAKSHHELVEKLQAKLKQIRDQGYSAPRISK</sequence>
<keyword evidence="4" id="KW-0106">Calcium</keyword>
<evidence type="ECO:0000256" key="2">
    <source>
        <dbReference type="ARBA" id="ARBA00022723"/>
    </source>
</evidence>
<dbReference type="CDD" id="cd16143">
    <property type="entry name" value="ARS_like"/>
    <property type="match status" value="1"/>
</dbReference>